<feature type="active site" description="Charge relay system" evidence="10">
    <location>
        <position position="148"/>
    </location>
</feature>
<feature type="chain" id="PRO_5018685888" evidence="11">
    <location>
        <begin position="19"/>
        <end position="1509"/>
    </location>
</feature>
<dbReference type="CDD" id="cd04852">
    <property type="entry name" value="Peptidases_S8_3"/>
    <property type="match status" value="2"/>
</dbReference>
<dbReference type="InterPro" id="IPR000209">
    <property type="entry name" value="Peptidase_S8/S53_dom"/>
</dbReference>
<evidence type="ECO:0000256" key="1">
    <source>
        <dbReference type="ARBA" id="ARBA00004613"/>
    </source>
</evidence>
<dbReference type="SUPFAM" id="SSF52025">
    <property type="entry name" value="PA domain"/>
    <property type="match status" value="2"/>
</dbReference>
<keyword evidence="6 10" id="KW-0378">Hydrolase</keyword>
<dbReference type="EMBL" id="QPKB01000007">
    <property type="protein sequence ID" value="RWR89320.1"/>
    <property type="molecule type" value="Genomic_DNA"/>
</dbReference>
<dbReference type="InterPro" id="IPR015500">
    <property type="entry name" value="Peptidase_S8_subtilisin-rel"/>
</dbReference>
<evidence type="ECO:0000256" key="9">
    <source>
        <dbReference type="PIRSR" id="PIRSR615500-1"/>
    </source>
</evidence>
<evidence type="ECO:0000256" key="11">
    <source>
        <dbReference type="SAM" id="SignalP"/>
    </source>
</evidence>
<dbReference type="PANTHER" id="PTHR10795">
    <property type="entry name" value="PROPROTEIN CONVERTASE SUBTILISIN/KEXIN"/>
    <property type="match status" value="1"/>
</dbReference>
<dbReference type="STRING" id="337451.A0A3S3NK99"/>
<dbReference type="CDD" id="cd02120">
    <property type="entry name" value="PA_subtilisin_like"/>
    <property type="match status" value="2"/>
</dbReference>
<evidence type="ECO:0000256" key="2">
    <source>
        <dbReference type="ARBA" id="ARBA00011073"/>
    </source>
</evidence>
<comment type="subcellular location">
    <subcellularLocation>
        <location evidence="1">Secreted</location>
    </subcellularLocation>
</comment>
<feature type="active site" description="Charge relay system" evidence="9 10">
    <location>
        <position position="965"/>
    </location>
</feature>
<evidence type="ECO:0000256" key="4">
    <source>
        <dbReference type="ARBA" id="ARBA00022670"/>
    </source>
</evidence>
<feature type="signal peptide" evidence="11">
    <location>
        <begin position="1"/>
        <end position="18"/>
    </location>
</feature>
<reference evidence="16 17" key="1">
    <citation type="journal article" date="2019" name="Nat. Plants">
        <title>Stout camphor tree genome fills gaps in understanding of flowering plant genome evolution.</title>
        <authorList>
            <person name="Chaw S.M."/>
            <person name="Liu Y.C."/>
            <person name="Wu Y.W."/>
            <person name="Wang H.Y."/>
            <person name="Lin C.I."/>
            <person name="Wu C.S."/>
            <person name="Ke H.M."/>
            <person name="Chang L.Y."/>
            <person name="Hsu C.Y."/>
            <person name="Yang H.T."/>
            <person name="Sudianto E."/>
            <person name="Hsu M.H."/>
            <person name="Wu K.P."/>
            <person name="Wang L.N."/>
            <person name="Leebens-Mack J.H."/>
            <person name="Tsai I.J."/>
        </authorList>
    </citation>
    <scope>NUCLEOTIDE SEQUENCE [LARGE SCALE GENOMIC DNA]</scope>
    <source>
        <strain evidence="17">cv. Chaw 1501</strain>
        <tissue evidence="16">Young leaves</tissue>
    </source>
</reference>
<evidence type="ECO:0000256" key="6">
    <source>
        <dbReference type="ARBA" id="ARBA00022801"/>
    </source>
</evidence>
<evidence type="ECO:0000256" key="5">
    <source>
        <dbReference type="ARBA" id="ARBA00022729"/>
    </source>
</evidence>
<evidence type="ECO:0000259" key="15">
    <source>
        <dbReference type="Pfam" id="PF17766"/>
    </source>
</evidence>
<dbReference type="GO" id="GO:0004252">
    <property type="term" value="F:serine-type endopeptidase activity"/>
    <property type="evidence" value="ECO:0007669"/>
    <property type="project" value="UniProtKB-UniRule"/>
</dbReference>
<organism evidence="16 17">
    <name type="scientific">Cinnamomum micranthum f. kanehirae</name>
    <dbReference type="NCBI Taxonomy" id="337451"/>
    <lineage>
        <taxon>Eukaryota</taxon>
        <taxon>Viridiplantae</taxon>
        <taxon>Streptophyta</taxon>
        <taxon>Embryophyta</taxon>
        <taxon>Tracheophyta</taxon>
        <taxon>Spermatophyta</taxon>
        <taxon>Magnoliopsida</taxon>
        <taxon>Magnoliidae</taxon>
        <taxon>Laurales</taxon>
        <taxon>Lauraceae</taxon>
        <taxon>Cinnamomum</taxon>
    </lineage>
</organism>
<feature type="active site" description="Charge relay system" evidence="10">
    <location>
        <position position="211"/>
    </location>
</feature>
<evidence type="ECO:0000256" key="3">
    <source>
        <dbReference type="ARBA" id="ARBA00022525"/>
    </source>
</evidence>
<dbReference type="PROSITE" id="PS51892">
    <property type="entry name" value="SUBTILASE"/>
    <property type="match status" value="2"/>
</dbReference>
<dbReference type="InterPro" id="IPR037045">
    <property type="entry name" value="S8pro/Inhibitor_I9_sf"/>
</dbReference>
<dbReference type="PROSITE" id="PS00136">
    <property type="entry name" value="SUBTILASE_ASP"/>
    <property type="match status" value="2"/>
</dbReference>
<feature type="domain" description="Subtilisin-like protease fibronectin type-III" evidence="15">
    <location>
        <begin position="653"/>
        <end position="739"/>
    </location>
</feature>
<dbReference type="Pfam" id="PF02225">
    <property type="entry name" value="PA"/>
    <property type="match status" value="2"/>
</dbReference>
<dbReference type="Pfam" id="PF00082">
    <property type="entry name" value="Peptidase_S8"/>
    <property type="match status" value="2"/>
</dbReference>
<feature type="domain" description="Inhibitor I9" evidence="14">
    <location>
        <begin position="786"/>
        <end position="870"/>
    </location>
</feature>
<keyword evidence="8" id="KW-0325">Glycoprotein</keyword>
<dbReference type="Gene3D" id="2.60.40.2310">
    <property type="match status" value="2"/>
</dbReference>
<feature type="active site" description="Charge relay system" evidence="9 10">
    <location>
        <position position="902"/>
    </location>
</feature>
<name>A0A3S3NK99_9MAGN</name>
<evidence type="ECO:0000313" key="16">
    <source>
        <dbReference type="EMBL" id="RWR89320.1"/>
    </source>
</evidence>
<dbReference type="Proteomes" id="UP000283530">
    <property type="component" value="Unassembled WGS sequence"/>
</dbReference>
<dbReference type="Pfam" id="PF05922">
    <property type="entry name" value="Inhibitor_I9"/>
    <property type="match status" value="2"/>
</dbReference>
<dbReference type="FunFam" id="3.40.50.200:FF:000006">
    <property type="entry name" value="Subtilisin-like protease SBT1.5"/>
    <property type="match status" value="1"/>
</dbReference>
<keyword evidence="3" id="KW-0964">Secreted</keyword>
<evidence type="ECO:0000256" key="10">
    <source>
        <dbReference type="PROSITE-ProRule" id="PRU01240"/>
    </source>
</evidence>
<evidence type="ECO:0000313" key="17">
    <source>
        <dbReference type="Proteomes" id="UP000283530"/>
    </source>
</evidence>
<evidence type="ECO:0000259" key="14">
    <source>
        <dbReference type="Pfam" id="PF05922"/>
    </source>
</evidence>
<dbReference type="InterPro" id="IPR045051">
    <property type="entry name" value="SBT"/>
</dbReference>
<feature type="domain" description="Peptidase S8/S53" evidence="12">
    <location>
        <begin position="139"/>
        <end position="579"/>
    </location>
</feature>
<evidence type="ECO:0000259" key="13">
    <source>
        <dbReference type="Pfam" id="PF02225"/>
    </source>
</evidence>
<protein>
    <submittedName>
        <fullName evidence="16">Subtilisin-like protein protease SBT1.7</fullName>
    </submittedName>
</protein>
<dbReference type="InterPro" id="IPR003137">
    <property type="entry name" value="PA_domain"/>
</dbReference>
<dbReference type="Gene3D" id="3.40.50.200">
    <property type="entry name" value="Peptidase S8/S53 domain"/>
    <property type="match status" value="2"/>
</dbReference>
<feature type="domain" description="PA" evidence="13">
    <location>
        <begin position="1127"/>
        <end position="1210"/>
    </location>
</feature>
<dbReference type="InterPro" id="IPR041469">
    <property type="entry name" value="Subtilisin-like_FN3"/>
</dbReference>
<dbReference type="InterPro" id="IPR023827">
    <property type="entry name" value="Peptidase_S8_Asp-AS"/>
</dbReference>
<dbReference type="InterPro" id="IPR046450">
    <property type="entry name" value="PA_dom_sf"/>
</dbReference>
<evidence type="ECO:0000256" key="8">
    <source>
        <dbReference type="ARBA" id="ARBA00023180"/>
    </source>
</evidence>
<feature type="active site" description="Charge relay system" evidence="10">
    <location>
        <position position="539"/>
    </location>
</feature>
<proteinExistence type="inferred from homology"/>
<feature type="domain" description="PA" evidence="13">
    <location>
        <begin position="381"/>
        <end position="458"/>
    </location>
</feature>
<keyword evidence="7 10" id="KW-0720">Serine protease</keyword>
<evidence type="ECO:0000259" key="12">
    <source>
        <dbReference type="Pfam" id="PF00082"/>
    </source>
</evidence>
<evidence type="ECO:0000256" key="7">
    <source>
        <dbReference type="ARBA" id="ARBA00022825"/>
    </source>
</evidence>
<dbReference type="GO" id="GO:0006508">
    <property type="term" value="P:proteolysis"/>
    <property type="evidence" value="ECO:0007669"/>
    <property type="project" value="UniProtKB-KW"/>
</dbReference>
<dbReference type="SUPFAM" id="SSF52743">
    <property type="entry name" value="Subtilisin-like"/>
    <property type="match status" value="2"/>
</dbReference>
<sequence length="1509" mass="159380">MTLFFLFSLFLLFDFSASNPNNQGTYKGGLQTYIIHVREPETADSPNSIDRESWYRSFLPTTSSITGSEDGSDRMVYSYQHAMTGFAAMLSEDEVKAMEKKDGFISAQPDRLLELHTTHTPTFLGLKQEVGVWKNSNLGKGVIIGLLDTGVMQDHPSFSDEGMPPPPPKWNGQCDFSTCNKKIIGARSFDSGAKAMLGRNVIASPSDDNGHGTHTASTAAGAFVKGANLLGNANGTAVGMAPMAHLSIYKVCAEFGCLSSDLLAGLDGAVQDGVDVMSISLGGGPLSNLYTNVIDIGTFRAMQKGIFISCSAGNAGPSDTSISNAAPWYLTVGASTMDRNIRVTVKLGNGESFNGESVYQPKDFKSRPLPIIYPGANGDDDAAKCSDTGMAMAHIDVKGKVVLCERGETPRISKGEVVKDAGGTGMVLMNTEVEGFSVNADAHVLPASHVSYLDGSKIKAYINSTRSPTATIIFKGTILGTPVSPMVASFSSRGPSLPSPGILKPDIIGPGVNVLAAWPLHLGSFPIADSIFNMMSGTSMSAPHLSGIAALLKSSHPNWSPAAIKSAIMTTADVVDHQAKLIVDERLAPANLFAIGAGHVNPSKAIDPGLIYDLTPDDYIRYLCGLGYEDDKVTLLAGRTVQCSLITGIIEAQLNYPSFSVNLKASQILTRTVTNVGLARSSYTVKIINPQGVDVSVKPQTLRFFKVNQKRTYTVTFSRRQGTSDGSTADGSLKWVSSSTTNNHVEKQNLLAISNMALFFIFSLLLLSDSSASSPNQGTNKGGLQTYIIHVREPDTTDSPNSIDREGWYRSFLPTTSSITGSEDGSDRMVYSYQHAMTGFAAMLSEDEVKAMEKKDGFISAQPDRLLDLHTTHTPTFLGLKQEVGVWKNSYSGKGVIIGVLDTGVMPNHPSFGDDEMPSPPPKWKGRCEFSACNKKIIGARSFIEGAKAMLGRNLLASPSDEDGHGTHTASTAAGAFVKGANVLGNANGTAVGMAPFAHLAIYKVCSENGCPSSDLLAGLDSAVQDGVDVMSISLGGGPLPNLYTNVIDIGTFRATQKGIFISCSAGNSGPSDSTVSNAAPWYLTVGASTMDRSIRVTVTLGNGESFNGESVFQPKDFKSNPLPIIYPGANGDDDTAKCTDGSLNGINVKGKVVLCERGTTGRVAKGLVVKNAGGAAMVLMNTEEEGFSINAEAHVLPASHVSYLDGSKIKSYINSTGSPTATIIFKGTILGTSPSPMVASFSSRGPSLPSPGILKPDIIGPGVNVLAGWPLHVASFPLSNSTFNMISGTSMSAPHLSGIAALLKSSHPDWSPAAIKSAIMTTADVFDNQGKQIVDEKLAPADLFATGAGHVNPSKANDPGLIYDLTPDDYLSYVCGLGYADDKVTLLAGRTVKCSTITGIAEAKLNYPSFSVKLKASQSLTRTVTNVGLARSTYTVKIINPAGVDVSVKPGTLRFSKVNQKLTYTMTFRRRKGTSDGSTAEGSLMWVSSSSTNNYAVRSPISVTFGTN</sequence>
<dbReference type="InterPro" id="IPR034197">
    <property type="entry name" value="Peptidases_S8_3"/>
</dbReference>
<keyword evidence="4 10" id="KW-0645">Protease</keyword>
<accession>A0A3S3NK99</accession>
<dbReference type="Gene3D" id="3.30.70.80">
    <property type="entry name" value="Peptidase S8 propeptide/proteinase inhibitor I9"/>
    <property type="match status" value="2"/>
</dbReference>
<dbReference type="PRINTS" id="PR00723">
    <property type="entry name" value="SUBTILISIN"/>
</dbReference>
<keyword evidence="5 11" id="KW-0732">Signal</keyword>
<comment type="similarity">
    <text evidence="2 10">Belongs to the peptidase S8 family.</text>
</comment>
<feature type="active site" description="Charge relay system" evidence="9 10">
    <location>
        <position position="1291"/>
    </location>
</feature>
<feature type="domain" description="Inhibitor I9" evidence="14">
    <location>
        <begin position="32"/>
        <end position="116"/>
    </location>
</feature>
<dbReference type="Gene3D" id="3.50.30.30">
    <property type="match status" value="2"/>
</dbReference>
<dbReference type="Pfam" id="PF17766">
    <property type="entry name" value="fn3_6"/>
    <property type="match status" value="2"/>
</dbReference>
<keyword evidence="17" id="KW-1185">Reference proteome</keyword>
<dbReference type="GO" id="GO:0005576">
    <property type="term" value="C:extracellular region"/>
    <property type="evidence" value="ECO:0007669"/>
    <property type="project" value="UniProtKB-SubCell"/>
</dbReference>
<dbReference type="InterPro" id="IPR036852">
    <property type="entry name" value="Peptidase_S8/S53_dom_sf"/>
</dbReference>
<feature type="domain" description="Peptidase S8/S53" evidence="12">
    <location>
        <begin position="893"/>
        <end position="1332"/>
    </location>
</feature>
<comment type="caution">
    <text evidence="16">The sequence shown here is derived from an EMBL/GenBank/DDBJ whole genome shotgun (WGS) entry which is preliminary data.</text>
</comment>
<dbReference type="OrthoDB" id="206201at2759"/>
<dbReference type="InterPro" id="IPR010259">
    <property type="entry name" value="S8pro/Inhibitor_I9"/>
</dbReference>
<gene>
    <name evidence="16" type="ORF">CKAN_01837100</name>
</gene>
<feature type="domain" description="Subtilisin-like protease fibronectin type-III" evidence="15">
    <location>
        <begin position="1405"/>
        <end position="1504"/>
    </location>
</feature>
<dbReference type="FunFam" id="3.50.30.30:FF:000005">
    <property type="entry name" value="subtilisin-like protease SBT1.5"/>
    <property type="match status" value="2"/>
</dbReference>